<sequence length="128" mass="14084">MVTLYLTWLWLLNLLLLQVFAARDCSIGGVHFYTELNCRPASQASAIGISGQFDPELKKCRLGSEFGYIASISKDPPDMCVDIRVFNNEHCNGTQVGGMSVSQTGCVTQDLGVQDGHWYQIWAALSPP</sequence>
<dbReference type="RefSeq" id="XP_016766042.1">
    <property type="nucleotide sequence ID" value="XM_016900564.1"/>
</dbReference>
<feature type="signal peptide" evidence="1">
    <location>
        <begin position="1"/>
        <end position="21"/>
    </location>
</feature>
<protein>
    <submittedName>
        <fullName evidence="2">Uncharacterized protein</fullName>
    </submittedName>
</protein>
<dbReference type="GeneID" id="27897701"/>
<accession>N1QKX7</accession>
<organism evidence="2 3">
    <name type="scientific">Sphaerulina musiva (strain SO2202)</name>
    <name type="common">Poplar stem canker fungus</name>
    <name type="synonym">Septoria musiva</name>
    <dbReference type="NCBI Taxonomy" id="692275"/>
    <lineage>
        <taxon>Eukaryota</taxon>
        <taxon>Fungi</taxon>
        <taxon>Dikarya</taxon>
        <taxon>Ascomycota</taxon>
        <taxon>Pezizomycotina</taxon>
        <taxon>Dothideomycetes</taxon>
        <taxon>Dothideomycetidae</taxon>
        <taxon>Mycosphaerellales</taxon>
        <taxon>Mycosphaerellaceae</taxon>
        <taxon>Sphaerulina</taxon>
    </lineage>
</organism>
<dbReference type="Proteomes" id="UP000016931">
    <property type="component" value="Unassembled WGS sequence"/>
</dbReference>
<dbReference type="EMBL" id="KB456260">
    <property type="protein sequence ID" value="EMF17921.1"/>
    <property type="molecule type" value="Genomic_DNA"/>
</dbReference>
<keyword evidence="3" id="KW-1185">Reference proteome</keyword>
<dbReference type="AlphaFoldDB" id="N1QKX7"/>
<evidence type="ECO:0000256" key="1">
    <source>
        <dbReference type="SAM" id="SignalP"/>
    </source>
</evidence>
<feature type="chain" id="PRO_5004110933" evidence="1">
    <location>
        <begin position="22"/>
        <end position="128"/>
    </location>
</feature>
<keyword evidence="1" id="KW-0732">Signal</keyword>
<evidence type="ECO:0000313" key="2">
    <source>
        <dbReference type="EMBL" id="EMF17921.1"/>
    </source>
</evidence>
<name>N1QKX7_SPHMS</name>
<gene>
    <name evidence="2" type="ORF">SEPMUDRAFT_105099</name>
</gene>
<dbReference type="HOGENOM" id="CLU_1960943_0_0_1"/>
<evidence type="ECO:0000313" key="3">
    <source>
        <dbReference type="Proteomes" id="UP000016931"/>
    </source>
</evidence>
<proteinExistence type="predicted"/>
<reference evidence="2 3" key="1">
    <citation type="journal article" date="2012" name="PLoS Pathog.">
        <title>Diverse lifestyles and strategies of plant pathogenesis encoded in the genomes of eighteen Dothideomycetes fungi.</title>
        <authorList>
            <person name="Ohm R.A."/>
            <person name="Feau N."/>
            <person name="Henrissat B."/>
            <person name="Schoch C.L."/>
            <person name="Horwitz B.A."/>
            <person name="Barry K.W."/>
            <person name="Condon B.J."/>
            <person name="Copeland A.C."/>
            <person name="Dhillon B."/>
            <person name="Glaser F."/>
            <person name="Hesse C.N."/>
            <person name="Kosti I."/>
            <person name="LaButti K."/>
            <person name="Lindquist E.A."/>
            <person name="Lucas S."/>
            <person name="Salamov A.A."/>
            <person name="Bradshaw R.E."/>
            <person name="Ciuffetti L."/>
            <person name="Hamelin R.C."/>
            <person name="Kema G.H.J."/>
            <person name="Lawrence C."/>
            <person name="Scott J.A."/>
            <person name="Spatafora J.W."/>
            <person name="Turgeon B.G."/>
            <person name="de Wit P.J.G.M."/>
            <person name="Zhong S."/>
            <person name="Goodwin S.B."/>
            <person name="Grigoriev I.V."/>
        </authorList>
    </citation>
    <scope>NUCLEOTIDE SEQUENCE [LARGE SCALE GENOMIC DNA]</scope>
    <source>
        <strain evidence="2 3">SO2202</strain>
    </source>
</reference>